<dbReference type="InterPro" id="IPR010711">
    <property type="entry name" value="PLA2G12"/>
</dbReference>
<dbReference type="PANTHER" id="PTHR12824">
    <property type="entry name" value="GROUP XII SECRETORY PHOSPHOLIPASE A2 FAMILY MEMBER"/>
    <property type="match status" value="1"/>
</dbReference>
<dbReference type="EMBL" id="JARQWQ010000012">
    <property type="protein sequence ID" value="KAK2568345.1"/>
    <property type="molecule type" value="Genomic_DNA"/>
</dbReference>
<dbReference type="GO" id="GO:0004623">
    <property type="term" value="F:phospholipase A2 activity"/>
    <property type="evidence" value="ECO:0007669"/>
    <property type="project" value="InterPro"/>
</dbReference>
<dbReference type="GO" id="GO:0006644">
    <property type="term" value="P:phospholipid metabolic process"/>
    <property type="evidence" value="ECO:0007669"/>
    <property type="project" value="InterPro"/>
</dbReference>
<evidence type="ECO:0000313" key="4">
    <source>
        <dbReference type="Proteomes" id="UP001249851"/>
    </source>
</evidence>
<evidence type="ECO:0000256" key="1">
    <source>
        <dbReference type="ARBA" id="ARBA00004613"/>
    </source>
</evidence>
<comment type="caution">
    <text evidence="3">The sequence shown here is derived from an EMBL/GenBank/DDBJ whole genome shotgun (WGS) entry which is preliminary data.</text>
</comment>
<proteinExistence type="predicted"/>
<dbReference type="InterPro" id="IPR036444">
    <property type="entry name" value="PLipase_A2_dom_sf"/>
</dbReference>
<dbReference type="GO" id="GO:0005576">
    <property type="term" value="C:extracellular region"/>
    <property type="evidence" value="ECO:0007669"/>
    <property type="project" value="UniProtKB-SubCell"/>
</dbReference>
<dbReference type="AlphaFoldDB" id="A0AAD9QWD5"/>
<dbReference type="InterPro" id="IPR033113">
    <property type="entry name" value="PLA2_histidine"/>
</dbReference>
<sequence>MIDLQTKVLSLIFLGYAMDTVIAPNSGGLADLAKILGQLAGGDDCVFRCSKGYKPLANRSHKPSSNGCGSMGIKIDTTHFSGFTRCCDLHDICYDTCNNDRNQCDEDFKSCLDNECLLTGLGNRLPKEQLDSCQSSADLMYSGTYALGCMAYKEAQRNACLCNGRTLTKKEMEDLERNEEL</sequence>
<organism evidence="3 4">
    <name type="scientific">Acropora cervicornis</name>
    <name type="common">Staghorn coral</name>
    <dbReference type="NCBI Taxonomy" id="6130"/>
    <lineage>
        <taxon>Eukaryota</taxon>
        <taxon>Metazoa</taxon>
        <taxon>Cnidaria</taxon>
        <taxon>Anthozoa</taxon>
        <taxon>Hexacorallia</taxon>
        <taxon>Scleractinia</taxon>
        <taxon>Astrocoeniina</taxon>
        <taxon>Acroporidae</taxon>
        <taxon>Acropora</taxon>
    </lineage>
</organism>
<dbReference type="GO" id="GO:0016042">
    <property type="term" value="P:lipid catabolic process"/>
    <property type="evidence" value="ECO:0007669"/>
    <property type="project" value="InterPro"/>
</dbReference>
<dbReference type="Gene3D" id="1.20.90.10">
    <property type="entry name" value="Phospholipase A2 domain"/>
    <property type="match status" value="1"/>
</dbReference>
<dbReference type="SUPFAM" id="SSF48619">
    <property type="entry name" value="Phospholipase A2, PLA2"/>
    <property type="match status" value="1"/>
</dbReference>
<reference evidence="3" key="2">
    <citation type="journal article" date="2023" name="Science">
        <title>Genomic signatures of disease resistance in endangered staghorn corals.</title>
        <authorList>
            <person name="Vollmer S.V."/>
            <person name="Selwyn J.D."/>
            <person name="Despard B.A."/>
            <person name="Roesel C.L."/>
        </authorList>
    </citation>
    <scope>NUCLEOTIDE SEQUENCE</scope>
    <source>
        <strain evidence="3">K2</strain>
    </source>
</reference>
<dbReference type="Pfam" id="PF06951">
    <property type="entry name" value="PLA2G12"/>
    <property type="match status" value="1"/>
</dbReference>
<comment type="subcellular location">
    <subcellularLocation>
        <location evidence="1">Secreted</location>
    </subcellularLocation>
</comment>
<dbReference type="GO" id="GO:0050482">
    <property type="term" value="P:arachidonate secretion"/>
    <property type="evidence" value="ECO:0007669"/>
    <property type="project" value="InterPro"/>
</dbReference>
<evidence type="ECO:0000313" key="3">
    <source>
        <dbReference type="EMBL" id="KAK2568345.1"/>
    </source>
</evidence>
<dbReference type="Proteomes" id="UP001249851">
    <property type="component" value="Unassembled WGS sequence"/>
</dbReference>
<dbReference type="GO" id="GO:0005509">
    <property type="term" value="F:calcium ion binding"/>
    <property type="evidence" value="ECO:0007669"/>
    <property type="project" value="InterPro"/>
</dbReference>
<reference evidence="3" key="1">
    <citation type="journal article" date="2023" name="G3 (Bethesda)">
        <title>Whole genome assembly and annotation of the endangered Caribbean coral Acropora cervicornis.</title>
        <authorList>
            <person name="Selwyn J.D."/>
            <person name="Vollmer S.V."/>
        </authorList>
    </citation>
    <scope>NUCLEOTIDE SEQUENCE</scope>
    <source>
        <strain evidence="3">K2</strain>
    </source>
</reference>
<dbReference type="PROSITE" id="PS00118">
    <property type="entry name" value="PA2_HIS"/>
    <property type="match status" value="1"/>
</dbReference>
<gene>
    <name evidence="3" type="ORF">P5673_007363</name>
</gene>
<name>A0AAD9QWD5_ACRCE</name>
<dbReference type="PANTHER" id="PTHR12824:SF8">
    <property type="entry name" value="GXIVSPLA2, ISOFORM A"/>
    <property type="match status" value="1"/>
</dbReference>
<protein>
    <submittedName>
        <fullName evidence="3">Group XIIA secretory phospholipase A2</fullName>
    </submittedName>
</protein>
<evidence type="ECO:0000256" key="2">
    <source>
        <dbReference type="ARBA" id="ARBA00022525"/>
    </source>
</evidence>
<accession>A0AAD9QWD5</accession>
<keyword evidence="2" id="KW-0964">Secreted</keyword>
<keyword evidence="4" id="KW-1185">Reference proteome</keyword>